<protein>
    <submittedName>
        <fullName evidence="2">Uncharacterized protein</fullName>
    </submittedName>
</protein>
<reference evidence="2 4" key="1">
    <citation type="submission" date="2014-11" db="EMBL/GenBank/DDBJ databases">
        <title>Genetic blueprint of the zoonotic pathogen Toxocara canis.</title>
        <authorList>
            <person name="Zhu X.-Q."/>
            <person name="Korhonen P.K."/>
            <person name="Cai H."/>
            <person name="Young N.D."/>
            <person name="Nejsum P."/>
            <person name="von Samson-Himmelstjerna G."/>
            <person name="Boag P.R."/>
            <person name="Tan P."/>
            <person name="Li Q."/>
            <person name="Min J."/>
            <person name="Yang Y."/>
            <person name="Wang X."/>
            <person name="Fang X."/>
            <person name="Hall R.S."/>
            <person name="Hofmann A."/>
            <person name="Sternberg P.W."/>
            <person name="Jex A.R."/>
            <person name="Gasser R.B."/>
        </authorList>
    </citation>
    <scope>NUCLEOTIDE SEQUENCE [LARGE SCALE GENOMIC DNA]</scope>
    <source>
        <strain evidence="2">PN_DK_2014</strain>
    </source>
</reference>
<organism evidence="2 4">
    <name type="scientific">Toxocara canis</name>
    <name type="common">Canine roundworm</name>
    <dbReference type="NCBI Taxonomy" id="6265"/>
    <lineage>
        <taxon>Eukaryota</taxon>
        <taxon>Metazoa</taxon>
        <taxon>Ecdysozoa</taxon>
        <taxon>Nematoda</taxon>
        <taxon>Chromadorea</taxon>
        <taxon>Rhabditida</taxon>
        <taxon>Spirurina</taxon>
        <taxon>Ascaridomorpha</taxon>
        <taxon>Ascaridoidea</taxon>
        <taxon>Toxocaridae</taxon>
        <taxon>Toxocara</taxon>
    </lineage>
</organism>
<evidence type="ECO:0000313" key="4">
    <source>
        <dbReference type="Proteomes" id="UP000031036"/>
    </source>
</evidence>
<dbReference type="Proteomes" id="UP000031036">
    <property type="component" value="Unassembled WGS sequence"/>
</dbReference>
<accession>A0A0B2VG84</accession>
<evidence type="ECO:0000256" key="1">
    <source>
        <dbReference type="SAM" id="SignalP"/>
    </source>
</evidence>
<dbReference type="EMBL" id="JPKZ01001740">
    <property type="protein sequence ID" value="KHN80464.1"/>
    <property type="molecule type" value="Genomic_DNA"/>
</dbReference>
<evidence type="ECO:0000313" key="3">
    <source>
        <dbReference type="EMBL" id="VDM26052.1"/>
    </source>
</evidence>
<dbReference type="EMBL" id="UYWY01001002">
    <property type="protein sequence ID" value="VDM26052.1"/>
    <property type="molecule type" value="Genomic_DNA"/>
</dbReference>
<evidence type="ECO:0000313" key="2">
    <source>
        <dbReference type="EMBL" id="KHN80464.1"/>
    </source>
</evidence>
<keyword evidence="1" id="KW-0732">Signal</keyword>
<gene>
    <name evidence="2" type="ORF">Tcan_09579</name>
    <name evidence="3" type="ORF">TCNE_LOCUS1377</name>
</gene>
<reference evidence="3" key="2">
    <citation type="submission" date="2018-11" db="EMBL/GenBank/DDBJ databases">
        <authorList>
            <consortium name="Pathogen Informatics"/>
        </authorList>
    </citation>
    <scope>NUCLEOTIDE SEQUENCE [LARGE SCALE GENOMIC DNA]</scope>
</reference>
<name>A0A0B2VG84_TOXCA</name>
<proteinExistence type="predicted"/>
<dbReference type="AlphaFoldDB" id="A0A0B2VG84"/>
<sequence length="106" mass="12148">MEWRTGNPNVLATLMITFCLFADVTYASPAALAAEHWPNLQIVWDERPSIRQQNPKIIESVVVPVSEIMQRIIGIRSVGSIRPSKPFSTNDESRNWERLGWGWGRR</sequence>
<keyword evidence="4" id="KW-1185">Reference proteome</keyword>
<feature type="signal peptide" evidence="1">
    <location>
        <begin position="1"/>
        <end position="27"/>
    </location>
</feature>
<feature type="chain" id="PRO_5010412459" evidence="1">
    <location>
        <begin position="28"/>
        <end position="106"/>
    </location>
</feature>